<dbReference type="GO" id="GO:0022857">
    <property type="term" value="F:transmembrane transporter activity"/>
    <property type="evidence" value="ECO:0007669"/>
    <property type="project" value="InterPro"/>
</dbReference>
<dbReference type="SUPFAM" id="SSF103473">
    <property type="entry name" value="MFS general substrate transporter"/>
    <property type="match status" value="2"/>
</dbReference>
<keyword evidence="2 5" id="KW-0812">Transmembrane</keyword>
<feature type="transmembrane region" description="Helical" evidence="5">
    <location>
        <begin position="276"/>
        <end position="301"/>
    </location>
</feature>
<comment type="caution">
    <text evidence="7">The sequence shown here is derived from an EMBL/GenBank/DDBJ whole genome shotgun (WGS) entry which is preliminary data.</text>
</comment>
<dbReference type="PROSITE" id="PS50850">
    <property type="entry name" value="MFS"/>
    <property type="match status" value="1"/>
</dbReference>
<organism evidence="7 8">
    <name type="scientific">Paracoccus haeundaensis</name>
    <dbReference type="NCBI Taxonomy" id="225362"/>
    <lineage>
        <taxon>Bacteria</taxon>
        <taxon>Pseudomonadati</taxon>
        <taxon>Pseudomonadota</taxon>
        <taxon>Alphaproteobacteria</taxon>
        <taxon>Rhodobacterales</taxon>
        <taxon>Paracoccaceae</taxon>
        <taxon>Paracoccus</taxon>
    </lineage>
</organism>
<dbReference type="GO" id="GO:0016020">
    <property type="term" value="C:membrane"/>
    <property type="evidence" value="ECO:0007669"/>
    <property type="project" value="UniProtKB-SubCell"/>
</dbReference>
<keyword evidence="3 5" id="KW-1133">Transmembrane helix</keyword>
<evidence type="ECO:0000313" key="7">
    <source>
        <dbReference type="EMBL" id="TNH39472.1"/>
    </source>
</evidence>
<evidence type="ECO:0000259" key="6">
    <source>
        <dbReference type="PROSITE" id="PS50850"/>
    </source>
</evidence>
<feature type="transmembrane region" description="Helical" evidence="5">
    <location>
        <begin position="207"/>
        <end position="225"/>
    </location>
</feature>
<reference evidence="7 8" key="1">
    <citation type="submission" date="2019-06" db="EMBL/GenBank/DDBJ databases">
        <authorList>
            <person name="Li J."/>
        </authorList>
    </citation>
    <scope>NUCLEOTIDE SEQUENCE [LARGE SCALE GENOMIC DNA]</scope>
    <source>
        <strain evidence="7 8">CGMCC 1.8012</strain>
    </source>
</reference>
<feature type="transmembrane region" description="Helical" evidence="5">
    <location>
        <begin position="82"/>
        <end position="101"/>
    </location>
</feature>
<dbReference type="Gene3D" id="1.20.1720.10">
    <property type="entry name" value="Multidrug resistance protein D"/>
    <property type="match status" value="2"/>
</dbReference>
<evidence type="ECO:0000256" key="4">
    <source>
        <dbReference type="ARBA" id="ARBA00023136"/>
    </source>
</evidence>
<feature type="transmembrane region" description="Helical" evidence="5">
    <location>
        <begin position="231"/>
        <end position="251"/>
    </location>
</feature>
<dbReference type="PANTHER" id="PTHR42718:SF39">
    <property type="entry name" value="ACTINORHODIN TRANSPORTER-RELATED"/>
    <property type="match status" value="1"/>
</dbReference>
<dbReference type="InterPro" id="IPR036259">
    <property type="entry name" value="MFS_trans_sf"/>
</dbReference>
<name>A0A5C4R6B9_9RHOB</name>
<dbReference type="EMBL" id="VDDC01000015">
    <property type="protein sequence ID" value="TNH39472.1"/>
    <property type="molecule type" value="Genomic_DNA"/>
</dbReference>
<evidence type="ECO:0000313" key="8">
    <source>
        <dbReference type="Proteomes" id="UP000304880"/>
    </source>
</evidence>
<dbReference type="Proteomes" id="UP000304880">
    <property type="component" value="Unassembled WGS sequence"/>
</dbReference>
<evidence type="ECO:0000256" key="2">
    <source>
        <dbReference type="ARBA" id="ARBA00022692"/>
    </source>
</evidence>
<feature type="transmembrane region" description="Helical" evidence="5">
    <location>
        <begin position="416"/>
        <end position="435"/>
    </location>
</feature>
<feature type="transmembrane region" description="Helical" evidence="5">
    <location>
        <begin position="441"/>
        <end position="463"/>
    </location>
</feature>
<proteinExistence type="predicted"/>
<feature type="transmembrane region" description="Helical" evidence="5">
    <location>
        <begin position="12"/>
        <end position="34"/>
    </location>
</feature>
<dbReference type="PRINTS" id="PR01036">
    <property type="entry name" value="TCRTETB"/>
</dbReference>
<sequence length="475" mass="50108">MPHPASPPKGVNPWAATVLLLMGNFMNLIDVSIVNVALPSIRTDLGASETQIEWISAAYVLAFAVGLLPCGRFGDKLGRKRLFLSGVGLFTLASVLCGLAPDINVLIGARALQGIGGAMMVPQVMAIMHVIFPPEQKAKAFALAGVVISLGAVTGPLLGGVLISGNFYGLEWRPIFLVNLPVGLLVVLAGFWLIPRLESSRDMAIDWWGVGLFGLAITLVVLPMIEGPLLGWPWWTLVTLVAAIPVGALFLRRQHALEAEGREQLLPMVLLRDRGFLSGVAVVMLHFSAIPGMFLVLAIYFQTGFGLTPLESGIATAPFPLGIMLGSYVTGRFGTRALVGRVALGAAVMLAGMIWLRHAAGHPPADLGPGTLAGPLAMNGLGMGLAISPLFQLVLRDVPGRIAGAATGGMQAFQQIGAAIGIAIVSSLFFVRLRVDQDHAAAIGHALSYQISVFAAILTVLALRQWRGDRRAVTP</sequence>
<dbReference type="CDD" id="cd17321">
    <property type="entry name" value="MFS_MMR_MDR_like"/>
    <property type="match status" value="1"/>
</dbReference>
<dbReference type="Pfam" id="PF07690">
    <property type="entry name" value="MFS_1"/>
    <property type="match status" value="1"/>
</dbReference>
<feature type="domain" description="Major facilitator superfamily (MFS) profile" evidence="6">
    <location>
        <begin position="16"/>
        <end position="467"/>
    </location>
</feature>
<dbReference type="PANTHER" id="PTHR42718">
    <property type="entry name" value="MAJOR FACILITATOR SUPERFAMILY MULTIDRUG TRANSPORTER MFSC"/>
    <property type="match status" value="1"/>
</dbReference>
<dbReference type="RefSeq" id="WP_139598603.1">
    <property type="nucleotide sequence ID" value="NZ_VDDC01000015.1"/>
</dbReference>
<feature type="transmembrane region" description="Helical" evidence="5">
    <location>
        <begin position="376"/>
        <end position="395"/>
    </location>
</feature>
<evidence type="ECO:0000256" key="5">
    <source>
        <dbReference type="SAM" id="Phobius"/>
    </source>
</evidence>
<keyword evidence="4 5" id="KW-0472">Membrane</keyword>
<protein>
    <submittedName>
        <fullName evidence="7">MFS transporter</fullName>
    </submittedName>
</protein>
<feature type="transmembrane region" description="Helical" evidence="5">
    <location>
        <begin position="140"/>
        <end position="163"/>
    </location>
</feature>
<evidence type="ECO:0000256" key="3">
    <source>
        <dbReference type="ARBA" id="ARBA00022989"/>
    </source>
</evidence>
<keyword evidence="8" id="KW-1185">Reference proteome</keyword>
<evidence type="ECO:0000256" key="1">
    <source>
        <dbReference type="ARBA" id="ARBA00004141"/>
    </source>
</evidence>
<feature type="transmembrane region" description="Helical" evidence="5">
    <location>
        <begin position="313"/>
        <end position="331"/>
    </location>
</feature>
<gene>
    <name evidence="7" type="ORF">FHD67_09940</name>
</gene>
<accession>A0A5C4R6B9</accession>
<dbReference type="InterPro" id="IPR020846">
    <property type="entry name" value="MFS_dom"/>
</dbReference>
<dbReference type="InterPro" id="IPR011701">
    <property type="entry name" value="MFS"/>
</dbReference>
<feature type="transmembrane region" description="Helical" evidence="5">
    <location>
        <begin position="338"/>
        <end position="356"/>
    </location>
</feature>
<feature type="transmembrane region" description="Helical" evidence="5">
    <location>
        <begin position="175"/>
        <end position="195"/>
    </location>
</feature>
<feature type="transmembrane region" description="Helical" evidence="5">
    <location>
        <begin position="107"/>
        <end position="128"/>
    </location>
</feature>
<dbReference type="AlphaFoldDB" id="A0A5C4R6B9"/>
<comment type="subcellular location">
    <subcellularLocation>
        <location evidence="1">Membrane</location>
        <topology evidence="1">Multi-pass membrane protein</topology>
    </subcellularLocation>
</comment>